<keyword evidence="2" id="KW-1185">Reference proteome</keyword>
<gene>
    <name evidence="1" type="ORF">DFH08DRAFT_826846</name>
</gene>
<comment type="caution">
    <text evidence="1">The sequence shown here is derived from an EMBL/GenBank/DDBJ whole genome shotgun (WGS) entry which is preliminary data.</text>
</comment>
<proteinExistence type="predicted"/>
<protein>
    <submittedName>
        <fullName evidence="1">Uncharacterized protein</fullName>
    </submittedName>
</protein>
<reference evidence="1" key="1">
    <citation type="submission" date="2023-03" db="EMBL/GenBank/DDBJ databases">
        <title>Massive genome expansion in bonnet fungi (Mycena s.s.) driven by repeated elements and novel gene families across ecological guilds.</title>
        <authorList>
            <consortium name="Lawrence Berkeley National Laboratory"/>
            <person name="Harder C.B."/>
            <person name="Miyauchi S."/>
            <person name="Viragh M."/>
            <person name="Kuo A."/>
            <person name="Thoen E."/>
            <person name="Andreopoulos B."/>
            <person name="Lu D."/>
            <person name="Skrede I."/>
            <person name="Drula E."/>
            <person name="Henrissat B."/>
            <person name="Morin E."/>
            <person name="Kohler A."/>
            <person name="Barry K."/>
            <person name="LaButti K."/>
            <person name="Morin E."/>
            <person name="Salamov A."/>
            <person name="Lipzen A."/>
            <person name="Mereny Z."/>
            <person name="Hegedus B."/>
            <person name="Baldrian P."/>
            <person name="Stursova M."/>
            <person name="Weitz H."/>
            <person name="Taylor A."/>
            <person name="Grigoriev I.V."/>
            <person name="Nagy L.G."/>
            <person name="Martin F."/>
            <person name="Kauserud H."/>
        </authorList>
    </citation>
    <scope>NUCLEOTIDE SEQUENCE</scope>
    <source>
        <strain evidence="1">CBHHK002</strain>
    </source>
</reference>
<dbReference type="AlphaFoldDB" id="A0AAD7E7X9"/>
<organism evidence="1 2">
    <name type="scientific">Mycena albidolilacea</name>
    <dbReference type="NCBI Taxonomy" id="1033008"/>
    <lineage>
        <taxon>Eukaryota</taxon>
        <taxon>Fungi</taxon>
        <taxon>Dikarya</taxon>
        <taxon>Basidiomycota</taxon>
        <taxon>Agaricomycotina</taxon>
        <taxon>Agaricomycetes</taxon>
        <taxon>Agaricomycetidae</taxon>
        <taxon>Agaricales</taxon>
        <taxon>Marasmiineae</taxon>
        <taxon>Mycenaceae</taxon>
        <taxon>Mycena</taxon>
    </lineage>
</organism>
<evidence type="ECO:0000313" key="2">
    <source>
        <dbReference type="Proteomes" id="UP001218218"/>
    </source>
</evidence>
<name>A0AAD7E7X9_9AGAR</name>
<dbReference type="Proteomes" id="UP001218218">
    <property type="component" value="Unassembled WGS sequence"/>
</dbReference>
<dbReference type="EMBL" id="JARIHO010000119">
    <property type="protein sequence ID" value="KAJ7302222.1"/>
    <property type="molecule type" value="Genomic_DNA"/>
</dbReference>
<sequence length="138" mass="15855">MPYDWFYCSGNTRATSVYRVSPGWGPCRVTRCLADPEAVADMLPPEEKAFRDTYQEKLHVLSEVFSSPNNSDTYSQPVNWPVYRDQYGGLLKSDKAAFKDLFTGILDNAPPKPQCPQIEHYFSRKYYDTLVKDVVAER</sequence>
<evidence type="ECO:0000313" key="1">
    <source>
        <dbReference type="EMBL" id="KAJ7302222.1"/>
    </source>
</evidence>
<accession>A0AAD7E7X9</accession>